<dbReference type="RefSeq" id="WP_013073575.1">
    <property type="nucleotide sequence ID" value="NZ_CAJXAW010000059.1"/>
</dbReference>
<evidence type="ECO:0000313" key="1">
    <source>
        <dbReference type="EMBL" id="HCV80988.1"/>
    </source>
</evidence>
<dbReference type="InterPro" id="IPR017853">
    <property type="entry name" value="GH"/>
</dbReference>
<evidence type="ECO:0000313" key="2">
    <source>
        <dbReference type="Proteomes" id="UP000264330"/>
    </source>
</evidence>
<dbReference type="SUPFAM" id="SSF51445">
    <property type="entry name" value="(Trans)glycosidases"/>
    <property type="match status" value="1"/>
</dbReference>
<dbReference type="AlphaFoldDB" id="A0A3D5J014"/>
<accession>A0A3D5J014</accession>
<gene>
    <name evidence="1" type="ORF">DGQ38_08060</name>
</gene>
<dbReference type="InterPro" id="IPR055151">
    <property type="entry name" value="GH113"/>
</dbReference>
<comment type="caution">
    <text evidence="1">The sequence shown here is derived from an EMBL/GenBank/DDBJ whole genome shotgun (WGS) entry which is preliminary data.</text>
</comment>
<dbReference type="Gene3D" id="3.20.20.80">
    <property type="entry name" value="Glycosidases"/>
    <property type="match status" value="1"/>
</dbReference>
<sequence length="348" mass="41282">MKSKLWLAIVSLLFIFCSYQPDFPKLKYNGLSLVASRDSLKIEHILPLKNVNANTIALMPFAFLEDLKSPELHFNNKRQWWGERVGGVQQSIQLLQRNGLKVMIKPQIWIWHDEFTGDLNMTSDKDWQTFENSYLEYILLYAELAEQRQISLFCIGTELYNFTEKRPEFWQKMIAEVRNVYSGKITYAENWDKVDQFQFWDQLDFIGVDAYFPVSEEENPTEAELSKGWESHKKMLQNLSSATKKQVLFTEYGYRNVDFATKEPWLASSRRRGDELPEYLNEELQVKALQVIYDEFWPEKWFAGGFLWKWHHDHERAGGKQNDQFTPQNKMAEKILKSNYSKYSEKLE</sequence>
<reference evidence="1 2" key="1">
    <citation type="journal article" date="2018" name="Nat. Biotechnol.">
        <title>A standardized bacterial taxonomy based on genome phylogeny substantially revises the tree of life.</title>
        <authorList>
            <person name="Parks D.H."/>
            <person name="Chuvochina M."/>
            <person name="Waite D.W."/>
            <person name="Rinke C."/>
            <person name="Skarshewski A."/>
            <person name="Chaumeil P.A."/>
            <person name="Hugenholtz P."/>
        </authorList>
    </citation>
    <scope>NUCLEOTIDE SEQUENCE [LARGE SCALE GENOMIC DNA]</scope>
    <source>
        <strain evidence="1">UBA9359</strain>
    </source>
</reference>
<name>A0A3D5J014_9FLAO</name>
<organism evidence="1 2">
    <name type="scientific">Zunongwangia profunda</name>
    <dbReference type="NCBI Taxonomy" id="398743"/>
    <lineage>
        <taxon>Bacteria</taxon>
        <taxon>Pseudomonadati</taxon>
        <taxon>Bacteroidota</taxon>
        <taxon>Flavobacteriia</taxon>
        <taxon>Flavobacteriales</taxon>
        <taxon>Flavobacteriaceae</taxon>
        <taxon>Zunongwangia</taxon>
    </lineage>
</organism>
<dbReference type="GO" id="GO:0016787">
    <property type="term" value="F:hydrolase activity"/>
    <property type="evidence" value="ECO:0007669"/>
    <property type="project" value="UniProtKB-KW"/>
</dbReference>
<dbReference type="CDD" id="cd19608">
    <property type="entry name" value="GH113_mannanase-like"/>
    <property type="match status" value="1"/>
</dbReference>
<dbReference type="EMBL" id="DPMF01000190">
    <property type="protein sequence ID" value="HCV80988.1"/>
    <property type="molecule type" value="Genomic_DNA"/>
</dbReference>
<dbReference type="Proteomes" id="UP000264330">
    <property type="component" value="Unassembled WGS sequence"/>
</dbReference>
<protein>
    <submittedName>
        <fullName evidence="1">Glycoside hydrolase</fullName>
    </submittedName>
</protein>
<proteinExistence type="predicted"/>
<dbReference type="Pfam" id="PF22612">
    <property type="entry name" value="GH113"/>
    <property type="match status" value="1"/>
</dbReference>
<keyword evidence="1" id="KW-0378">Hydrolase</keyword>
<dbReference type="OMA" id="TYNCDKY"/>